<dbReference type="AlphaFoldDB" id="A0A8J8GFA8"/>
<dbReference type="Proteomes" id="UP000625804">
    <property type="component" value="Unassembled WGS sequence"/>
</dbReference>
<protein>
    <submittedName>
        <fullName evidence="1">Uncharacterized protein</fullName>
    </submittedName>
</protein>
<accession>A0A8J8GFA8</accession>
<dbReference type="RefSeq" id="WP_173731308.1">
    <property type="nucleotide sequence ID" value="NZ_JABTTE010000012.1"/>
</dbReference>
<sequence>MIKENSSCHVTGNSISKVMKEGRRACLEPMILYLEVEKDFIQWLLVEIIWTEKQRHLKKQAPIQRTAAREKTFDT</sequence>
<reference evidence="1" key="1">
    <citation type="submission" date="2020-06" db="EMBL/GenBank/DDBJ databases">
        <title>A novel thermopfilic bacterium from Erzurum, Turkey.</title>
        <authorList>
            <person name="Adiguzel A."/>
            <person name="Ay H."/>
            <person name="Baltaci M.O."/>
        </authorList>
    </citation>
    <scope>NUCLEOTIDE SEQUENCE</scope>
    <source>
        <strain evidence="1">P2</strain>
    </source>
</reference>
<evidence type="ECO:0000313" key="1">
    <source>
        <dbReference type="EMBL" id="NSL52106.1"/>
    </source>
</evidence>
<name>A0A8J8GFA8_9BACI</name>
<gene>
    <name evidence="1" type="ORF">HR057_10110</name>
</gene>
<evidence type="ECO:0000313" key="2">
    <source>
        <dbReference type="Proteomes" id="UP000625804"/>
    </source>
</evidence>
<dbReference type="EMBL" id="JABTTE010000012">
    <property type="protein sequence ID" value="NSL52106.1"/>
    <property type="molecule type" value="Genomic_DNA"/>
</dbReference>
<proteinExistence type="predicted"/>
<keyword evidence="2" id="KW-1185">Reference proteome</keyword>
<organism evidence="1 2">
    <name type="scientific">Calidifontibacillus erzurumensis</name>
    <dbReference type="NCBI Taxonomy" id="2741433"/>
    <lineage>
        <taxon>Bacteria</taxon>
        <taxon>Bacillati</taxon>
        <taxon>Bacillota</taxon>
        <taxon>Bacilli</taxon>
        <taxon>Bacillales</taxon>
        <taxon>Bacillaceae</taxon>
        <taxon>Calidifontibacillus/Schinkia group</taxon>
        <taxon>Calidifontibacillus</taxon>
    </lineage>
</organism>
<comment type="caution">
    <text evidence="1">The sequence shown here is derived from an EMBL/GenBank/DDBJ whole genome shotgun (WGS) entry which is preliminary data.</text>
</comment>